<comment type="caution">
    <text evidence="2">The sequence shown here is derived from an EMBL/GenBank/DDBJ whole genome shotgun (WGS) entry which is preliminary data.</text>
</comment>
<keyword evidence="3" id="KW-1185">Reference proteome</keyword>
<dbReference type="PROSITE" id="PS50112">
    <property type="entry name" value="PAS"/>
    <property type="match status" value="1"/>
</dbReference>
<dbReference type="RefSeq" id="WP_404611335.1">
    <property type="nucleotide sequence ID" value="NZ_JBIYDN010000026.1"/>
</dbReference>
<accession>A0ABW8MSW6</accession>
<dbReference type="InterPro" id="IPR035965">
    <property type="entry name" value="PAS-like_dom_sf"/>
</dbReference>
<evidence type="ECO:0000259" key="1">
    <source>
        <dbReference type="PROSITE" id="PS50112"/>
    </source>
</evidence>
<dbReference type="Pfam" id="PF00989">
    <property type="entry name" value="PAS"/>
    <property type="match status" value="1"/>
</dbReference>
<dbReference type="EMBL" id="JBIYDN010000026">
    <property type="protein sequence ID" value="MFK4446444.1"/>
    <property type="molecule type" value="Genomic_DNA"/>
</dbReference>
<sequence length="100" mass="10885">PVVVTDMNHRIVGWNEKSERVFGFSKSEMLGRSLTMLYAPNRDSRLADNILGLALQRGSWAGDVTLMAKGGCCSRQRRIVAPLYSPEGRCVGAFGQGLVG</sequence>
<feature type="domain" description="PAS" evidence="1">
    <location>
        <begin position="1"/>
        <end position="58"/>
    </location>
</feature>
<organism evidence="2 3">
    <name type="scientific">Caballeronia udeis</name>
    <dbReference type="NCBI Taxonomy" id="1232866"/>
    <lineage>
        <taxon>Bacteria</taxon>
        <taxon>Pseudomonadati</taxon>
        <taxon>Pseudomonadota</taxon>
        <taxon>Betaproteobacteria</taxon>
        <taxon>Burkholderiales</taxon>
        <taxon>Burkholderiaceae</taxon>
        <taxon>Caballeronia</taxon>
    </lineage>
</organism>
<dbReference type="Gene3D" id="3.30.450.20">
    <property type="entry name" value="PAS domain"/>
    <property type="match status" value="1"/>
</dbReference>
<dbReference type="NCBIfam" id="TIGR00229">
    <property type="entry name" value="sensory_box"/>
    <property type="match status" value="1"/>
</dbReference>
<dbReference type="InterPro" id="IPR000014">
    <property type="entry name" value="PAS"/>
</dbReference>
<dbReference type="SUPFAM" id="SSF55785">
    <property type="entry name" value="PYP-like sensor domain (PAS domain)"/>
    <property type="match status" value="1"/>
</dbReference>
<dbReference type="InterPro" id="IPR013767">
    <property type="entry name" value="PAS_fold"/>
</dbReference>
<name>A0ABW8MSW6_9BURK</name>
<reference evidence="2 3" key="1">
    <citation type="submission" date="2024-10" db="EMBL/GenBank/DDBJ databases">
        <authorList>
            <person name="Deangelis K."/>
            <person name="Huntemann M."/>
            <person name="Clum A."/>
            <person name="Wang J."/>
            <person name="Palaniappan K."/>
            <person name="Ritter S."/>
            <person name="Chen I.-M."/>
            <person name="Stamatis D."/>
            <person name="Reddy T."/>
            <person name="O'Malley R."/>
            <person name="Daum C."/>
            <person name="Ng V."/>
            <person name="Ivanova N."/>
            <person name="Kyrpides N."/>
            <person name="Woyke T."/>
        </authorList>
    </citation>
    <scope>NUCLEOTIDE SEQUENCE [LARGE SCALE GENOMIC DNA]</scope>
    <source>
        <strain evidence="2 3">GAS97</strain>
    </source>
</reference>
<dbReference type="Proteomes" id="UP001620514">
    <property type="component" value="Unassembled WGS sequence"/>
</dbReference>
<evidence type="ECO:0000313" key="2">
    <source>
        <dbReference type="EMBL" id="MFK4446444.1"/>
    </source>
</evidence>
<evidence type="ECO:0000313" key="3">
    <source>
        <dbReference type="Proteomes" id="UP001620514"/>
    </source>
</evidence>
<dbReference type="CDD" id="cd00130">
    <property type="entry name" value="PAS"/>
    <property type="match status" value="1"/>
</dbReference>
<feature type="non-terminal residue" evidence="2">
    <location>
        <position position="1"/>
    </location>
</feature>
<proteinExistence type="predicted"/>
<reference evidence="2 3" key="2">
    <citation type="submission" date="2024-11" db="EMBL/GenBank/DDBJ databases">
        <title>Using genomics to understand microbial adaptation to soil warming.</title>
        <authorList>
            <person name="Deangelis K.M. PhD."/>
        </authorList>
    </citation>
    <scope>NUCLEOTIDE SEQUENCE [LARGE SCALE GENOMIC DNA]</scope>
    <source>
        <strain evidence="2 3">GAS97</strain>
    </source>
</reference>
<protein>
    <submittedName>
        <fullName evidence="2">PAS domain S-box-containing protein</fullName>
    </submittedName>
</protein>
<gene>
    <name evidence="2" type="ORF">ABH943_006476</name>
</gene>